<dbReference type="RefSeq" id="WP_164735020.1">
    <property type="nucleotide sequence ID" value="NZ_BMKB01000001.1"/>
</dbReference>
<name>A0A916R7M7_9HYPH</name>
<dbReference type="PROSITE" id="PS51186">
    <property type="entry name" value="GNAT"/>
    <property type="match status" value="1"/>
</dbReference>
<sequence length="156" mass="17144">MPIDARNALEVHHAAVHVTAARDYTSSILEEWARLPITEEAVEQFNANPEQEIRLVAEWEGKVAGFAAIIPSNSELRACYVSPKAGGRGIGRALVLQLEHIAVSEGVTSLWLRSSLTAHPLYEALGYETEKFGEHTLSSGLRMACVYMRKTLTPSI</sequence>
<dbReference type="CDD" id="cd04301">
    <property type="entry name" value="NAT_SF"/>
    <property type="match status" value="1"/>
</dbReference>
<protein>
    <recommendedName>
        <fullName evidence="1">N-acetyltransferase domain-containing protein</fullName>
    </recommendedName>
</protein>
<dbReference type="InterPro" id="IPR052564">
    <property type="entry name" value="N-acetyltrans/Recomb-assoc"/>
</dbReference>
<dbReference type="GO" id="GO:0016747">
    <property type="term" value="F:acyltransferase activity, transferring groups other than amino-acyl groups"/>
    <property type="evidence" value="ECO:0007669"/>
    <property type="project" value="InterPro"/>
</dbReference>
<dbReference type="InterPro" id="IPR000182">
    <property type="entry name" value="GNAT_dom"/>
</dbReference>
<accession>A0A916R7M7</accession>
<dbReference type="InterPro" id="IPR016181">
    <property type="entry name" value="Acyl_CoA_acyltransferase"/>
</dbReference>
<proteinExistence type="predicted"/>
<gene>
    <name evidence="2" type="ORF">GCM10011499_07510</name>
</gene>
<dbReference type="SUPFAM" id="SSF55729">
    <property type="entry name" value="Acyl-CoA N-acyltransferases (Nat)"/>
    <property type="match status" value="1"/>
</dbReference>
<keyword evidence="3" id="KW-1185">Reference proteome</keyword>
<dbReference type="Gene3D" id="3.40.630.30">
    <property type="match status" value="1"/>
</dbReference>
<dbReference type="Pfam" id="PF00583">
    <property type="entry name" value="Acetyltransf_1"/>
    <property type="match status" value="1"/>
</dbReference>
<evidence type="ECO:0000313" key="2">
    <source>
        <dbReference type="EMBL" id="GGA40451.1"/>
    </source>
</evidence>
<dbReference type="AlphaFoldDB" id="A0A916R7M7"/>
<dbReference type="Proteomes" id="UP000596977">
    <property type="component" value="Unassembled WGS sequence"/>
</dbReference>
<feature type="domain" description="N-acetyltransferase" evidence="1">
    <location>
        <begin position="9"/>
        <end position="153"/>
    </location>
</feature>
<dbReference type="PANTHER" id="PTHR43451:SF1">
    <property type="entry name" value="ACETYLTRANSFERASE"/>
    <property type="match status" value="1"/>
</dbReference>
<reference evidence="2 3" key="1">
    <citation type="journal article" date="2014" name="Int. J. Syst. Evol. Microbiol.">
        <title>Complete genome sequence of Corynebacterium casei LMG S-19264T (=DSM 44701T), isolated from a smear-ripened cheese.</title>
        <authorList>
            <consortium name="US DOE Joint Genome Institute (JGI-PGF)"/>
            <person name="Walter F."/>
            <person name="Albersmeier A."/>
            <person name="Kalinowski J."/>
            <person name="Ruckert C."/>
        </authorList>
    </citation>
    <scope>NUCLEOTIDE SEQUENCE [LARGE SCALE GENOMIC DNA]</scope>
    <source>
        <strain evidence="2 3">CGMCC 1.15896</strain>
    </source>
</reference>
<dbReference type="EMBL" id="BMKB01000001">
    <property type="protein sequence ID" value="GGA40451.1"/>
    <property type="molecule type" value="Genomic_DNA"/>
</dbReference>
<evidence type="ECO:0000259" key="1">
    <source>
        <dbReference type="PROSITE" id="PS51186"/>
    </source>
</evidence>
<organism evidence="2 3">
    <name type="scientific">Pelagibacterium lentulum</name>
    <dbReference type="NCBI Taxonomy" id="2029865"/>
    <lineage>
        <taxon>Bacteria</taxon>
        <taxon>Pseudomonadati</taxon>
        <taxon>Pseudomonadota</taxon>
        <taxon>Alphaproteobacteria</taxon>
        <taxon>Hyphomicrobiales</taxon>
        <taxon>Devosiaceae</taxon>
        <taxon>Pelagibacterium</taxon>
    </lineage>
</organism>
<dbReference type="PANTHER" id="PTHR43451">
    <property type="entry name" value="ACETYLTRANSFERASE (GNAT) FAMILY PROTEIN"/>
    <property type="match status" value="1"/>
</dbReference>
<evidence type="ECO:0000313" key="3">
    <source>
        <dbReference type="Proteomes" id="UP000596977"/>
    </source>
</evidence>
<comment type="caution">
    <text evidence="2">The sequence shown here is derived from an EMBL/GenBank/DDBJ whole genome shotgun (WGS) entry which is preliminary data.</text>
</comment>